<dbReference type="Pfam" id="PF13556">
    <property type="entry name" value="HTH_30"/>
    <property type="match status" value="1"/>
</dbReference>
<dbReference type="InterPro" id="IPR042070">
    <property type="entry name" value="PucR_C-HTH_sf"/>
</dbReference>
<feature type="domain" description="PucR C-terminal helix-turn-helix" evidence="1">
    <location>
        <begin position="345"/>
        <end position="400"/>
    </location>
</feature>
<keyword evidence="3" id="KW-1185">Reference proteome</keyword>
<proteinExistence type="predicted"/>
<reference evidence="2 3" key="1">
    <citation type="submission" date="2019-08" db="EMBL/GenBank/DDBJ databases">
        <title>In-depth cultivation of the pig gut microbiome towards novel bacterial diversity and tailored functional studies.</title>
        <authorList>
            <person name="Wylensek D."/>
            <person name="Hitch T.C.A."/>
            <person name="Clavel T."/>
        </authorList>
    </citation>
    <scope>NUCLEOTIDE SEQUENCE [LARGE SCALE GENOMIC DNA]</scope>
    <source>
        <strain evidence="2 3">Oil+RF-744-GAM-WT-6</strain>
    </source>
</reference>
<dbReference type="RefSeq" id="WP_154505823.1">
    <property type="nucleotide sequence ID" value="NZ_VUMN01000037.1"/>
</dbReference>
<dbReference type="InterPro" id="IPR025736">
    <property type="entry name" value="PucR_C-HTH_dom"/>
</dbReference>
<dbReference type="InterPro" id="IPR051448">
    <property type="entry name" value="CdaR-like_regulators"/>
</dbReference>
<dbReference type="Gene3D" id="1.10.10.2840">
    <property type="entry name" value="PucR C-terminal helix-turn-helix domain"/>
    <property type="match status" value="1"/>
</dbReference>
<evidence type="ECO:0000313" key="2">
    <source>
        <dbReference type="EMBL" id="MSS59576.1"/>
    </source>
</evidence>
<dbReference type="Proteomes" id="UP000461880">
    <property type="component" value="Unassembled WGS sequence"/>
</dbReference>
<evidence type="ECO:0000259" key="1">
    <source>
        <dbReference type="Pfam" id="PF13556"/>
    </source>
</evidence>
<dbReference type="AlphaFoldDB" id="A0A7X2NU37"/>
<comment type="caution">
    <text evidence="2">The sequence shown here is derived from an EMBL/GenBank/DDBJ whole genome shotgun (WGS) entry which is preliminary data.</text>
</comment>
<accession>A0A7X2NU37</accession>
<protein>
    <submittedName>
        <fullName evidence="2">PucR family transcriptional regulator</fullName>
    </submittedName>
</protein>
<evidence type="ECO:0000313" key="3">
    <source>
        <dbReference type="Proteomes" id="UP000461880"/>
    </source>
</evidence>
<dbReference type="EMBL" id="VUMN01000037">
    <property type="protein sequence ID" value="MSS59576.1"/>
    <property type="molecule type" value="Genomic_DNA"/>
</dbReference>
<organism evidence="2 3">
    <name type="scientific">Stecheria intestinalis</name>
    <dbReference type="NCBI Taxonomy" id="2606630"/>
    <lineage>
        <taxon>Bacteria</taxon>
        <taxon>Bacillati</taxon>
        <taxon>Bacillota</taxon>
        <taxon>Erysipelotrichia</taxon>
        <taxon>Erysipelotrichales</taxon>
        <taxon>Erysipelotrichaceae</taxon>
        <taxon>Stecheria</taxon>
    </lineage>
</organism>
<dbReference type="PANTHER" id="PTHR33744">
    <property type="entry name" value="CARBOHYDRATE DIACID REGULATOR"/>
    <property type="match status" value="1"/>
</dbReference>
<name>A0A7X2NU37_9FIRM</name>
<gene>
    <name evidence="2" type="ORF">FYJ51_11800</name>
</gene>
<sequence>MTKWKETRNHVREIDAYKLFFNELIYSSPVHLVKAAAQFFGMPVLLTDEEYQLISLYPEEKIGNDIYDALLENGVLPTPLIQEYQEEYLNASDRVYDPFYADTGAVAECPRIFSEVYGGNRIYGHFAIMMFQNPLEAEDLACAVVFQKALQIVMARMADRKPFENDRLLLDLLDETSSTSVKDFAREKIEAVIHPIYALLVFPLGEGASSHAFAAMQKNRLPSRFYDAIGVIFDDALIVLFGSLHDPGGFTSQEITFFAKAAGTLSPAGRCGVSRPFSSLAAIRDHYIEAKLASDVEGEQPVYFSKHMMDSLAFAIRPDIPHSIFISPVLGEIQAWDKKNHTDFLHTLKTYLFNLRDKDLTASQLDIHRNSLFYRLGRIQELFHLDLDDTETVCQLMLGFTLSEHD</sequence>